<evidence type="ECO:0000313" key="1">
    <source>
        <dbReference type="EMBL" id="OZC34607.1"/>
    </source>
</evidence>
<sequence length="106" mass="11548">MKTVTFMGIDCEIDKRAYPRNKQPALQLFAADSPGNREMGIHHGAPVLTATACLPDFPFQEGETAIKDYSENEGILDVLVQAKIIELTGKSARSGFCNVPVVKLLV</sequence>
<reference evidence="1 2" key="1">
    <citation type="submission" date="2017-06" db="EMBL/GenBank/DDBJ databases">
        <title>Draft genome sequence of the halophilic bacterium Marinobacter vinifirmus FB1.</title>
        <authorList>
            <person name="Stepanov V.G."/>
            <person name="Roberts D.J."/>
            <person name="Fox G.E."/>
        </authorList>
    </citation>
    <scope>NUCLEOTIDE SEQUENCE [LARGE SCALE GENOMIC DNA]</scope>
    <source>
        <strain evidence="1 2">FB1</strain>
    </source>
</reference>
<comment type="caution">
    <text evidence="1">The sequence shown here is derived from an EMBL/GenBank/DDBJ whole genome shotgun (WGS) entry which is preliminary data.</text>
</comment>
<evidence type="ECO:0000313" key="2">
    <source>
        <dbReference type="Proteomes" id="UP000216984"/>
    </source>
</evidence>
<accession>A0A7Z1DTG0</accession>
<dbReference type="AlphaFoldDB" id="A0A7Z1DTG0"/>
<dbReference type="RefSeq" id="WP_094626131.1">
    <property type="nucleotide sequence ID" value="NZ_NEFY01000035.1"/>
</dbReference>
<gene>
    <name evidence="1" type="ORF">B9Q17_10090</name>
</gene>
<dbReference type="EMBL" id="NEFY01000035">
    <property type="protein sequence ID" value="OZC34607.1"/>
    <property type="molecule type" value="Genomic_DNA"/>
</dbReference>
<protein>
    <submittedName>
        <fullName evidence="1">Uncharacterized protein</fullName>
    </submittedName>
</protein>
<name>A0A7Z1DTG0_9GAMM</name>
<dbReference type="Proteomes" id="UP000216984">
    <property type="component" value="Unassembled WGS sequence"/>
</dbReference>
<keyword evidence="2" id="KW-1185">Reference proteome</keyword>
<organism evidence="1 2">
    <name type="scientific">Marinobacter vinifirmus</name>
    <dbReference type="NCBI Taxonomy" id="355591"/>
    <lineage>
        <taxon>Bacteria</taxon>
        <taxon>Pseudomonadati</taxon>
        <taxon>Pseudomonadota</taxon>
        <taxon>Gammaproteobacteria</taxon>
        <taxon>Pseudomonadales</taxon>
        <taxon>Marinobacteraceae</taxon>
        <taxon>Marinobacter</taxon>
    </lineage>
</organism>
<proteinExistence type="predicted"/>